<name>A0A318KGM1_9NEIS</name>
<feature type="compositionally biased region" description="Gly residues" evidence="1">
    <location>
        <begin position="90"/>
        <end position="103"/>
    </location>
</feature>
<evidence type="ECO:0000256" key="1">
    <source>
        <dbReference type="SAM" id="MobiDB-lite"/>
    </source>
</evidence>
<organism evidence="2 3">
    <name type="scientific">Rivihabitans pingtungensis</name>
    <dbReference type="NCBI Taxonomy" id="1054498"/>
    <lineage>
        <taxon>Bacteria</taxon>
        <taxon>Pseudomonadati</taxon>
        <taxon>Pseudomonadota</taxon>
        <taxon>Betaproteobacteria</taxon>
        <taxon>Neisseriales</taxon>
        <taxon>Aquaspirillaceae</taxon>
        <taxon>Rivihabitans</taxon>
    </lineage>
</organism>
<sequence>MSSCCMRLALYEMSQSVLDTMADATMAVLAWLGLNTEYWPPVLGVALFVWVLSALWSLYRNLGGVDASGTSSDWDMSDTSDSASSSDCGDSGGGGCDCGGGDD</sequence>
<feature type="region of interest" description="Disordered" evidence="1">
    <location>
        <begin position="67"/>
        <end position="103"/>
    </location>
</feature>
<dbReference type="Proteomes" id="UP000247555">
    <property type="component" value="Unassembled WGS sequence"/>
</dbReference>
<protein>
    <submittedName>
        <fullName evidence="2">Uncharacterized protein</fullName>
    </submittedName>
</protein>
<evidence type="ECO:0000313" key="2">
    <source>
        <dbReference type="EMBL" id="PXX76961.1"/>
    </source>
</evidence>
<feature type="compositionally biased region" description="Low complexity" evidence="1">
    <location>
        <begin position="68"/>
        <end position="89"/>
    </location>
</feature>
<proteinExistence type="predicted"/>
<gene>
    <name evidence="2" type="ORF">DFR34_12020</name>
</gene>
<reference evidence="2 3" key="1">
    <citation type="submission" date="2018-05" db="EMBL/GenBank/DDBJ databases">
        <title>Genomic Encyclopedia of Type Strains, Phase IV (KMG-IV): sequencing the most valuable type-strain genomes for metagenomic binning, comparative biology and taxonomic classification.</title>
        <authorList>
            <person name="Goeker M."/>
        </authorList>
    </citation>
    <scope>NUCLEOTIDE SEQUENCE [LARGE SCALE GENOMIC DNA]</scope>
    <source>
        <strain evidence="2 3">DSM 29661</strain>
    </source>
</reference>
<evidence type="ECO:0000313" key="3">
    <source>
        <dbReference type="Proteomes" id="UP000247555"/>
    </source>
</evidence>
<keyword evidence="3" id="KW-1185">Reference proteome</keyword>
<dbReference type="AlphaFoldDB" id="A0A318KGM1"/>
<accession>A0A318KGM1</accession>
<dbReference type="EMBL" id="QJKI01000020">
    <property type="protein sequence ID" value="PXX76961.1"/>
    <property type="molecule type" value="Genomic_DNA"/>
</dbReference>
<comment type="caution">
    <text evidence="2">The sequence shown here is derived from an EMBL/GenBank/DDBJ whole genome shotgun (WGS) entry which is preliminary data.</text>
</comment>